<dbReference type="PANTHER" id="PTHR33408:SF2">
    <property type="entry name" value="TRANSPOSASE DDE DOMAIN-CONTAINING PROTEIN"/>
    <property type="match status" value="1"/>
</dbReference>
<dbReference type="InterPro" id="IPR025668">
    <property type="entry name" value="Tnp_DDE_dom"/>
</dbReference>
<evidence type="ECO:0000259" key="2">
    <source>
        <dbReference type="Pfam" id="PF13751"/>
    </source>
</evidence>
<organism evidence="3 4">
    <name type="scientific">Halocynthiibacter halioticoli</name>
    <dbReference type="NCBI Taxonomy" id="2986804"/>
    <lineage>
        <taxon>Bacteria</taxon>
        <taxon>Pseudomonadati</taxon>
        <taxon>Pseudomonadota</taxon>
        <taxon>Alphaproteobacteria</taxon>
        <taxon>Rhodobacterales</taxon>
        <taxon>Paracoccaceae</taxon>
        <taxon>Halocynthiibacter</taxon>
    </lineage>
</organism>
<reference evidence="3" key="1">
    <citation type="submission" date="2022-10" db="EMBL/GenBank/DDBJ databases">
        <authorList>
            <person name="Yue Y."/>
        </authorList>
    </citation>
    <scope>NUCLEOTIDE SEQUENCE</scope>
    <source>
        <strain evidence="3">Z654</strain>
    </source>
</reference>
<dbReference type="Proteomes" id="UP001208041">
    <property type="component" value="Unassembled WGS sequence"/>
</dbReference>
<dbReference type="AlphaFoldDB" id="A0AAE3J1L7"/>
<dbReference type="Pfam" id="PF13751">
    <property type="entry name" value="DDE_Tnp_1_6"/>
    <property type="match status" value="1"/>
</dbReference>
<evidence type="ECO:0000313" key="3">
    <source>
        <dbReference type="EMBL" id="MCV6824888.1"/>
    </source>
</evidence>
<keyword evidence="4" id="KW-1185">Reference proteome</keyword>
<sequence>MMGPRQEAQPALFYAFSLEDHIPTDHLLRSIDRFLDLSSIRAHLADFYNHTGRPSVDPELLIRMLLVGYCFGIRSERRLCEEVHLNLAYRWFCRLDLSDRVPDHSTLSKNRHGCFRDSELLRHLFETKAARCIEERLVSGQRMAIDASLIEADANKQNSTPKEDWDAASIDPADVPRAVREYLDTLDEAAFGAASEVQPKFTSHSDPASQWTAARKGPAFFSYSDNYLIDTDHGVIVDVEATRSIRQAEVGSTKTMLERVKAKFDLHPEHLIADTAYGTGPMLGWLVDRKIAPHIPVLEKSNRIDGTWSRADFEWDAENDQYICPEGQELKQFRRNYSDPNRGPTGQGRAKYRGLRLTCQACPSKSRCCPNADFRSITREEHEDARQVARDIAKTRQYAISMRLRRKVEMLFAHLKRILRLGRLRLRGPNGANDEFLLAATAQNLRKLAKHCPAGYRRSQCTRGIFPAPQQIRKT</sequence>
<feature type="domain" description="Transposase DDE" evidence="2">
    <location>
        <begin position="323"/>
        <end position="449"/>
    </location>
</feature>
<accession>A0AAE3J1L7</accession>
<gene>
    <name evidence="3" type="ORF">OH136_10000</name>
</gene>
<proteinExistence type="predicted"/>
<name>A0AAE3J1L7_9RHOB</name>
<dbReference type="RefSeq" id="WP_263953737.1">
    <property type="nucleotide sequence ID" value="NZ_JAOYFC010000002.1"/>
</dbReference>
<protein>
    <submittedName>
        <fullName evidence="3">Transposase</fullName>
    </submittedName>
</protein>
<dbReference type="EMBL" id="JAOYFC010000002">
    <property type="protein sequence ID" value="MCV6824888.1"/>
    <property type="molecule type" value="Genomic_DNA"/>
</dbReference>
<evidence type="ECO:0000313" key="4">
    <source>
        <dbReference type="Proteomes" id="UP001208041"/>
    </source>
</evidence>
<dbReference type="Pfam" id="PF05598">
    <property type="entry name" value="DUF772"/>
    <property type="match status" value="1"/>
</dbReference>
<dbReference type="InterPro" id="IPR008490">
    <property type="entry name" value="Transposase_InsH_N"/>
</dbReference>
<comment type="caution">
    <text evidence="3">The sequence shown here is derived from an EMBL/GenBank/DDBJ whole genome shotgun (WGS) entry which is preliminary data.</text>
</comment>
<feature type="domain" description="Transposase InsH N-terminal" evidence="1">
    <location>
        <begin position="17"/>
        <end position="112"/>
    </location>
</feature>
<dbReference type="PANTHER" id="PTHR33408">
    <property type="entry name" value="TRANSPOSASE"/>
    <property type="match status" value="1"/>
</dbReference>
<evidence type="ECO:0000259" key="1">
    <source>
        <dbReference type="Pfam" id="PF05598"/>
    </source>
</evidence>